<reference evidence="2" key="1">
    <citation type="submission" date="2015-04" db="EMBL/GenBank/DDBJ databases">
        <title>Physiological reanalysis, assessment of diazotrophy, and genome sequences of multiple isolates of Streptomyces thermoautotrophicus.</title>
        <authorList>
            <person name="MacKellar D.C."/>
            <person name="Lieber L."/>
            <person name="Norman J."/>
            <person name="Bolger A."/>
            <person name="Tobin C."/>
            <person name="Murray J.W."/>
            <person name="Chang R."/>
            <person name="Ford T."/>
            <person name="Nguyen P.Q."/>
            <person name="Woodward J."/>
            <person name="Permingeat H."/>
            <person name="Joshi N.S."/>
            <person name="Silver P.A."/>
            <person name="Usadel B."/>
            <person name="Rutherford A.W."/>
            <person name="Friesen M."/>
            <person name="Prell J."/>
        </authorList>
    </citation>
    <scope>NUCLEOTIDE SEQUENCE [LARGE SCALE GENOMIC DNA]</scope>
    <source>
        <strain evidence="2">H1</strain>
    </source>
</reference>
<name>A0A132MWX5_9ACTN</name>
<organism evidence="1 2">
    <name type="scientific">Carbonactinospora thermoautotrophica</name>
    <dbReference type="NCBI Taxonomy" id="1469144"/>
    <lineage>
        <taxon>Bacteria</taxon>
        <taxon>Bacillati</taxon>
        <taxon>Actinomycetota</taxon>
        <taxon>Actinomycetes</taxon>
        <taxon>Kitasatosporales</taxon>
        <taxon>Carbonactinosporaceae</taxon>
        <taxon>Carbonactinospora</taxon>
    </lineage>
</organism>
<dbReference type="Proteomes" id="UP000070188">
    <property type="component" value="Unassembled WGS sequence"/>
</dbReference>
<keyword evidence="2" id="KW-1185">Reference proteome</keyword>
<dbReference type="STRING" id="1469144.LI90_3253"/>
<dbReference type="OrthoDB" id="9778153at2"/>
<dbReference type="EMBL" id="LAXD01000001">
    <property type="protein sequence ID" value="KWX02210.1"/>
    <property type="molecule type" value="Genomic_DNA"/>
</dbReference>
<evidence type="ECO:0000313" key="2">
    <source>
        <dbReference type="Proteomes" id="UP000070188"/>
    </source>
</evidence>
<protein>
    <submittedName>
        <fullName evidence="1">Uncharacterized protein</fullName>
    </submittedName>
</protein>
<proteinExistence type="predicted"/>
<comment type="caution">
    <text evidence="1">The sequence shown here is derived from an EMBL/GenBank/DDBJ whole genome shotgun (WGS) entry which is preliminary data.</text>
</comment>
<dbReference type="RefSeq" id="WP_066889095.1">
    <property type="nucleotide sequence ID" value="NZ_LAXD01000001.1"/>
</dbReference>
<accession>A0A132MWX5</accession>
<gene>
    <name evidence="1" type="ORF">LI90_3253</name>
</gene>
<evidence type="ECO:0000313" key="1">
    <source>
        <dbReference type="EMBL" id="KWX02210.1"/>
    </source>
</evidence>
<dbReference type="AlphaFoldDB" id="A0A132MWX5"/>
<dbReference type="PATRIC" id="fig|1469144.10.peg.3501"/>
<sequence>MSTDSLDNPANPLLRRLVDDAGVFPPGDLPLSKALHLHRINRTGPYSALLGRFLCRASQLDELRELVGDDRLALGLIMDTGIAGLPETVARAVEDSRLSLEAVEIPLPSEGDLSESAHATLHALQRTLPQEVAAFVEIPRVPGWRNALALVAARGRGVKLRTGGLVADAFPTEREVADFVKACVVEGAAFKCTAGLHHAVRHTDETTGFEHHGFLNILLATCEAVRGASVPELIEVLAERDPAELADRVRALDARAAETCRGYFVAYGSCSFTEPVDDLTGLGLLEKETA</sequence>